<dbReference type="CDD" id="cd17321">
    <property type="entry name" value="MFS_MMR_MDR_like"/>
    <property type="match status" value="1"/>
</dbReference>
<comment type="caution">
    <text evidence="8">The sequence shown here is derived from an EMBL/GenBank/DDBJ whole genome shotgun (WGS) entry which is preliminary data.</text>
</comment>
<dbReference type="InterPro" id="IPR011701">
    <property type="entry name" value="MFS"/>
</dbReference>
<reference evidence="8" key="1">
    <citation type="journal article" date="2014" name="Int. J. Syst. Evol. Microbiol.">
        <title>Complete genome sequence of Corynebacterium casei LMG S-19264T (=DSM 44701T), isolated from a smear-ripened cheese.</title>
        <authorList>
            <consortium name="US DOE Joint Genome Institute (JGI-PGF)"/>
            <person name="Walter F."/>
            <person name="Albersmeier A."/>
            <person name="Kalinowski J."/>
            <person name="Ruckert C."/>
        </authorList>
    </citation>
    <scope>NUCLEOTIDE SEQUENCE</scope>
    <source>
        <strain evidence="8">CGMCC 1.15178</strain>
    </source>
</reference>
<feature type="transmembrane region" description="Helical" evidence="6">
    <location>
        <begin position="359"/>
        <end position="378"/>
    </location>
</feature>
<dbReference type="Proteomes" id="UP000612456">
    <property type="component" value="Unassembled WGS sequence"/>
</dbReference>
<dbReference type="InterPro" id="IPR036259">
    <property type="entry name" value="MFS_trans_sf"/>
</dbReference>
<dbReference type="Pfam" id="PF07690">
    <property type="entry name" value="MFS_1"/>
    <property type="match status" value="1"/>
</dbReference>
<accession>A0A916YT24</accession>
<feature type="transmembrane region" description="Helical" evidence="6">
    <location>
        <begin position="220"/>
        <end position="240"/>
    </location>
</feature>
<dbReference type="Gene3D" id="1.20.1250.20">
    <property type="entry name" value="MFS general substrate transporter like domains"/>
    <property type="match status" value="1"/>
</dbReference>
<dbReference type="Gene3D" id="1.20.1720.10">
    <property type="entry name" value="Multidrug resistance protein D"/>
    <property type="match status" value="1"/>
</dbReference>
<proteinExistence type="predicted"/>
<dbReference type="GO" id="GO:0005886">
    <property type="term" value="C:plasma membrane"/>
    <property type="evidence" value="ECO:0007669"/>
    <property type="project" value="UniProtKB-SubCell"/>
</dbReference>
<evidence type="ECO:0000256" key="3">
    <source>
        <dbReference type="ARBA" id="ARBA00022692"/>
    </source>
</evidence>
<dbReference type="SUPFAM" id="SSF103473">
    <property type="entry name" value="MFS general substrate transporter"/>
    <property type="match status" value="1"/>
</dbReference>
<evidence type="ECO:0000256" key="6">
    <source>
        <dbReference type="SAM" id="Phobius"/>
    </source>
</evidence>
<protein>
    <recommendedName>
        <fullName evidence="7">Major facilitator superfamily (MFS) profile domain-containing protein</fullName>
    </recommendedName>
</protein>
<feature type="transmembrane region" description="Helical" evidence="6">
    <location>
        <begin position="59"/>
        <end position="81"/>
    </location>
</feature>
<dbReference type="PANTHER" id="PTHR42718">
    <property type="entry name" value="MAJOR FACILITATOR SUPERFAMILY MULTIDRUG TRANSPORTER MFSC"/>
    <property type="match status" value="1"/>
</dbReference>
<keyword evidence="5 6" id="KW-0472">Membrane</keyword>
<evidence type="ECO:0000259" key="7">
    <source>
        <dbReference type="PROSITE" id="PS50850"/>
    </source>
</evidence>
<name>A0A916YT24_9BACL</name>
<feature type="transmembrane region" description="Helical" evidence="6">
    <location>
        <begin position="166"/>
        <end position="188"/>
    </location>
</feature>
<feature type="transmembrane region" description="Helical" evidence="6">
    <location>
        <begin position="261"/>
        <end position="281"/>
    </location>
</feature>
<evidence type="ECO:0000256" key="1">
    <source>
        <dbReference type="ARBA" id="ARBA00004651"/>
    </source>
</evidence>
<sequence>MGRRKRFGYGDRPVIGGILVKHIGWESIFFVNIPVGIVAISLTLWAIKQSRDESAARRIDLFGFSSFTVFMFCLIYGLIQVNQEGNEWTSPEVWWLLGISILALVVFIAGELRLKHPMVDPRLFKIPSFTGSAIAAFCLSVGMYALLFNLSIYLQSFLGLDALETGVKLIAFTAMALLFGPLSGALMGKTSPKSLVVVSMVLLAAGVYSMSFLTHHNDPAKWIVLLPGFIIAGIGSGLINPPISNLAIGTVPVQRAGMASGVSNVARQMGSAFGIALYGAILSSRFRSLVTDGIQSLQDGQLAESAKEQVIQAIESAGPIAGSNGLTGMEQSAIFENDPLFDTYREIARASFVDGTIGIIKIASVILATGAVLCLVLIRKKDLRH</sequence>
<gene>
    <name evidence="8" type="ORF">GCM10010911_17130</name>
</gene>
<feature type="transmembrane region" description="Helical" evidence="6">
    <location>
        <begin position="195"/>
        <end position="214"/>
    </location>
</feature>
<comment type="subcellular location">
    <subcellularLocation>
        <location evidence="1">Cell membrane</location>
        <topology evidence="1">Multi-pass membrane protein</topology>
    </subcellularLocation>
</comment>
<dbReference type="InterPro" id="IPR020846">
    <property type="entry name" value="MFS_dom"/>
</dbReference>
<dbReference type="GO" id="GO:0022857">
    <property type="term" value="F:transmembrane transporter activity"/>
    <property type="evidence" value="ECO:0007669"/>
    <property type="project" value="InterPro"/>
</dbReference>
<keyword evidence="4 6" id="KW-1133">Transmembrane helix</keyword>
<dbReference type="AlphaFoldDB" id="A0A916YT24"/>
<feature type="transmembrane region" description="Helical" evidence="6">
    <location>
        <begin position="93"/>
        <end position="112"/>
    </location>
</feature>
<feature type="domain" description="Major facilitator superfamily (MFS) profile" evidence="7">
    <location>
        <begin position="1"/>
        <end position="382"/>
    </location>
</feature>
<evidence type="ECO:0000313" key="8">
    <source>
        <dbReference type="EMBL" id="GGD59847.1"/>
    </source>
</evidence>
<evidence type="ECO:0000256" key="4">
    <source>
        <dbReference type="ARBA" id="ARBA00022989"/>
    </source>
</evidence>
<evidence type="ECO:0000313" key="9">
    <source>
        <dbReference type="Proteomes" id="UP000612456"/>
    </source>
</evidence>
<evidence type="ECO:0000256" key="2">
    <source>
        <dbReference type="ARBA" id="ARBA00022448"/>
    </source>
</evidence>
<dbReference type="PROSITE" id="PS50850">
    <property type="entry name" value="MFS"/>
    <property type="match status" value="1"/>
</dbReference>
<dbReference type="PANTHER" id="PTHR42718:SF49">
    <property type="entry name" value="EXPORT PROTEIN"/>
    <property type="match status" value="1"/>
</dbReference>
<evidence type="ECO:0000256" key="5">
    <source>
        <dbReference type="ARBA" id="ARBA00023136"/>
    </source>
</evidence>
<dbReference type="EMBL" id="BMHP01000001">
    <property type="protein sequence ID" value="GGD59847.1"/>
    <property type="molecule type" value="Genomic_DNA"/>
</dbReference>
<feature type="transmembrane region" description="Helical" evidence="6">
    <location>
        <begin position="28"/>
        <end position="47"/>
    </location>
</feature>
<feature type="transmembrane region" description="Helical" evidence="6">
    <location>
        <begin position="133"/>
        <end position="154"/>
    </location>
</feature>
<keyword evidence="9" id="KW-1185">Reference proteome</keyword>
<reference evidence="8" key="2">
    <citation type="submission" date="2020-09" db="EMBL/GenBank/DDBJ databases">
        <authorList>
            <person name="Sun Q."/>
            <person name="Zhou Y."/>
        </authorList>
    </citation>
    <scope>NUCLEOTIDE SEQUENCE</scope>
    <source>
        <strain evidence="8">CGMCC 1.15178</strain>
    </source>
</reference>
<keyword evidence="3 6" id="KW-0812">Transmembrane</keyword>
<keyword evidence="2" id="KW-0813">Transport</keyword>
<organism evidence="8 9">
    <name type="scientific">Paenibacillus nasutitermitis</name>
    <dbReference type="NCBI Taxonomy" id="1652958"/>
    <lineage>
        <taxon>Bacteria</taxon>
        <taxon>Bacillati</taxon>
        <taxon>Bacillota</taxon>
        <taxon>Bacilli</taxon>
        <taxon>Bacillales</taxon>
        <taxon>Paenibacillaceae</taxon>
        <taxon>Paenibacillus</taxon>
    </lineage>
</organism>